<gene>
    <name evidence="8" type="ORF">BJ322DRAFT_1114102</name>
</gene>
<dbReference type="InterPro" id="IPR014016">
    <property type="entry name" value="UvrD-like_ATP-bd"/>
</dbReference>
<dbReference type="InterPro" id="IPR011990">
    <property type="entry name" value="TPR-like_helical_dom_sf"/>
</dbReference>
<evidence type="ECO:0000256" key="1">
    <source>
        <dbReference type="ARBA" id="ARBA00022741"/>
    </source>
</evidence>
<proteinExistence type="predicted"/>
<feature type="region of interest" description="Disordered" evidence="6">
    <location>
        <begin position="615"/>
        <end position="647"/>
    </location>
</feature>
<keyword evidence="3 5" id="KW-0347">Helicase</keyword>
<dbReference type="InterPro" id="IPR014017">
    <property type="entry name" value="DNA_helicase_UvrD-like_C"/>
</dbReference>
<feature type="compositionally biased region" description="Low complexity" evidence="6">
    <location>
        <begin position="617"/>
        <end position="630"/>
    </location>
</feature>
<dbReference type="OrthoDB" id="3156807at2759"/>
<sequence>MPPKRASSAQSLNTDILKPDALTTRGGLETALRSVQRVCYHDDPSIMHMVSELSCRPHVFEYIMSALDDQSFEILSTWIIARFPAPDTPNVMETLGITLLQRLSSSLIPAERVVPTEQRNELRELQKKTVLSLDALKELNGYTDRASANVNMSQASRRKPKAPTRNLGLNPYPFDCMGIPVPTTEHEVRAACGDILLRLEAVFGDHLHFLKRPRLSDHFKRQLEDSGITTAESTIEPIKASLYFDNVEGFGKWRILLSTRAQKYLREARRGNKLMFKITMKKMKELSRGHFSGDNQKQLTGPKTTIQVYEAKLTGDTRLVYRIDCIPDGEGETQAINVFGIYTHAKMEHSFFWDTLSQQLEHKGSDYIARCTFRAKPLNTGDNAILPASFPQLPVQEIQENVPLVNPWKDDLGNIHSMLVLDKYVILSQALLSSIIADQDFAHVFAVSYAPDFIAMLMSNARGSSQEQEVIESTSSCYVIGRSGTGKTTTILYKMLGIERTCKQFPDMWDRPRQIFVTQSRNLAAKVDQDFLKLKFSVETASYSPQELREMCKDAEKEMEFIDLDDEAHWRPDLPMKFSELDNDHFPLFITYERLCFMLQNDIREENDNDGFIIPATSTTPGRGGSSTISLSSQRTRQRGVSTSVPTVDYSERNGDRLISYEDTFLPRYWNHFPQHLTRALDPALVFGEILGVIKGSEQAIGTWQRCLDRDAYISGSRRGMLSHTKDAVYDLFVEYTKLKRQRQEYDAADRTHHILKEFRDTRWKEEEKGKKVDFLYVDEVQDNLLIDTLVLRTICRNPHGLFWAGDTAQTISVGSSFKFSDLKAFQYRIESESHYGTEPVDPMTYELLVNYRSHGGIINCARSVVDLIQDYWPHSIDTLQPERASVDGAKPIFLCCSEKSFFYDSEGKPVQFRPDQWILVRDCAAKNRLQETLGDKTIIMTLYESKGLETNDVVLYNFFKDSTVDAARWRLVMKGNSNGTPVPDFDETRHASICTELKFLYVAITRARKNLLFLDDSESAEPMKTYWRNDIEVRESAPGVLESMTNAFPLDAKSVSQEWYNTGKLMFTNKRYAQAKVAFGQAESSREAAICHAYLLRENAKAVPDDKVKERSAAFGKAGEAFHTCADTSPADKRREQLAYYTNAAGCFSQSNRWKDAGDCFGHVEQYSEAARAYRKGGHFDEMVDVLKRHGHQIEASLRAQLTKIAQVNYFKSGKVEKAQKLFSSKEEAITFTKDYGFHKEHAELLHTSGMILKAAEVLANSGRVAKAVKTLLTLPRARDRTRRAVEYLVAGLWRYQSFGTRYLTMDPDAVSELLELANTLETDIHEQEANEIEMFRARHNSDLETLHSLHPRFIQAENYPAALLCLDPTFTPNLPPQGVTPVDPGPGLLLHLAYFELLDRLRREDRLDPGSMRQKVFAFQSRGNDQFFIPAESFLRVGRGLIFTHEKLRRVLNHEIPEYIYLRAKQQHTAYRRKLGSYPCMTMATRGECSREDCQFQHIRPEEMTVSWFNARIQSVLMEIRILNLAGFRPKGVVIHWIDVLYSILHPPSPKLGSIAILDLGDTPESVDGIRTLREWVRQACGGLSFNPEAPETFISNFMLVCTMSYDFDYEWAQEYLPRTETHFIVRDYVQLLRGDLRHSLVLGVLYLRQILVNRIPVDLGPFCDAVERSCGLHILAHRFATGRGTLHGVTLPRSWFIGLLRSHPALDQNISHFPNLVHDTIKLLQRIDLQREQYDPQDVDDCQFTHNGSRLSPMYASVYIARICFCLCLLAYNINDTALRSKVVQAIHGLRRQERANGIYRQYAEATDWWGLLKVFTKSLSESTLDEMVLLLHSKGPKHRGWVSRYVRTVMHDNLEEIPDRLRAKVVGRSEGRPIEPENDDIQQKQLTLPEEDVLNPNESEVNIDNGGQDRAPASPEEIQAVFTIEAAYHRFRQRKKEALDATRCLWPFLHERVSGMEWPRGTRYKLLIQGPLVHVLLCLDGMKTFADHIKEDSRKQLQGSGHERLEEFIERFDRSSDLQRAVEELQTKLGHLSPFHDDRSTVALKAAVLEVGKLIDRLSEFPGNAATKTKEGIESDWKLGWDGIVKEPVKVRKVRRPMLSKEGLLYGTY</sequence>
<evidence type="ECO:0000256" key="2">
    <source>
        <dbReference type="ARBA" id="ARBA00022801"/>
    </source>
</evidence>
<dbReference type="Gene3D" id="3.40.50.300">
    <property type="entry name" value="P-loop containing nucleotide triphosphate hydrolases"/>
    <property type="match status" value="2"/>
</dbReference>
<reference evidence="8" key="1">
    <citation type="journal article" date="2020" name="Nat. Commun.">
        <title>Large-scale genome sequencing of mycorrhizal fungi provides insights into the early evolution of symbiotic traits.</title>
        <authorList>
            <person name="Miyauchi S."/>
            <person name="Kiss E."/>
            <person name="Kuo A."/>
            <person name="Drula E."/>
            <person name="Kohler A."/>
            <person name="Sanchez-Garcia M."/>
            <person name="Morin E."/>
            <person name="Andreopoulos B."/>
            <person name="Barry K.W."/>
            <person name="Bonito G."/>
            <person name="Buee M."/>
            <person name="Carver A."/>
            <person name="Chen C."/>
            <person name="Cichocki N."/>
            <person name="Clum A."/>
            <person name="Culley D."/>
            <person name="Crous P.W."/>
            <person name="Fauchery L."/>
            <person name="Girlanda M."/>
            <person name="Hayes R.D."/>
            <person name="Keri Z."/>
            <person name="LaButti K."/>
            <person name="Lipzen A."/>
            <person name="Lombard V."/>
            <person name="Magnuson J."/>
            <person name="Maillard F."/>
            <person name="Murat C."/>
            <person name="Nolan M."/>
            <person name="Ohm R.A."/>
            <person name="Pangilinan J."/>
            <person name="Pereira M.F."/>
            <person name="Perotto S."/>
            <person name="Peter M."/>
            <person name="Pfister S."/>
            <person name="Riley R."/>
            <person name="Sitrit Y."/>
            <person name="Stielow J.B."/>
            <person name="Szollosi G."/>
            <person name="Zifcakova L."/>
            <person name="Stursova M."/>
            <person name="Spatafora J.W."/>
            <person name="Tedersoo L."/>
            <person name="Vaario L.M."/>
            <person name="Yamada A."/>
            <person name="Yan M."/>
            <person name="Wang P."/>
            <person name="Xu J."/>
            <person name="Bruns T."/>
            <person name="Baldrian P."/>
            <person name="Vilgalys R."/>
            <person name="Dunand C."/>
            <person name="Henrissat B."/>
            <person name="Grigoriev I.V."/>
            <person name="Hibbett D."/>
            <person name="Nagy L.G."/>
            <person name="Martin F.M."/>
        </authorList>
    </citation>
    <scope>NUCLEOTIDE SEQUENCE</scope>
    <source>
        <strain evidence="8">UH-Tt-Lm1</strain>
    </source>
</reference>
<accession>A0A9P6H6S8</accession>
<dbReference type="Proteomes" id="UP000736335">
    <property type="component" value="Unassembled WGS sequence"/>
</dbReference>
<dbReference type="Pfam" id="PF13361">
    <property type="entry name" value="UvrD_C"/>
    <property type="match status" value="1"/>
</dbReference>
<keyword evidence="4 5" id="KW-0067">ATP-binding</keyword>
<keyword evidence="9" id="KW-1185">Reference proteome</keyword>
<dbReference type="Pfam" id="PF00580">
    <property type="entry name" value="UvrD-helicase"/>
    <property type="match status" value="1"/>
</dbReference>
<dbReference type="PANTHER" id="PTHR21529:SF4">
    <property type="entry name" value="TPR AND ANKYRIN REPEAT-CONTAINING PROTEIN 1"/>
    <property type="match status" value="1"/>
</dbReference>
<dbReference type="InterPro" id="IPR039904">
    <property type="entry name" value="TRANK1"/>
</dbReference>
<evidence type="ECO:0000256" key="6">
    <source>
        <dbReference type="SAM" id="MobiDB-lite"/>
    </source>
</evidence>
<feature type="binding site" evidence="5">
    <location>
        <begin position="481"/>
        <end position="488"/>
    </location>
    <ligand>
        <name>ATP</name>
        <dbReference type="ChEBI" id="CHEBI:30616"/>
    </ligand>
</feature>
<evidence type="ECO:0000256" key="3">
    <source>
        <dbReference type="ARBA" id="ARBA00022806"/>
    </source>
</evidence>
<evidence type="ECO:0000259" key="7">
    <source>
        <dbReference type="PROSITE" id="PS51198"/>
    </source>
</evidence>
<keyword evidence="1 5" id="KW-0547">Nucleotide-binding</keyword>
<evidence type="ECO:0000256" key="4">
    <source>
        <dbReference type="ARBA" id="ARBA00022840"/>
    </source>
</evidence>
<comment type="caution">
    <text evidence="8">The sequence shown here is derived from an EMBL/GenBank/DDBJ whole genome shotgun (WGS) entry which is preliminary data.</text>
</comment>
<dbReference type="InterPro" id="IPR027417">
    <property type="entry name" value="P-loop_NTPase"/>
</dbReference>
<reference evidence="8" key="2">
    <citation type="submission" date="2020-11" db="EMBL/GenBank/DDBJ databases">
        <authorList>
            <consortium name="DOE Joint Genome Institute"/>
            <person name="Kuo A."/>
            <person name="Miyauchi S."/>
            <person name="Kiss E."/>
            <person name="Drula E."/>
            <person name="Kohler A."/>
            <person name="Sanchez-Garcia M."/>
            <person name="Andreopoulos B."/>
            <person name="Barry K.W."/>
            <person name="Bonito G."/>
            <person name="Buee M."/>
            <person name="Carver A."/>
            <person name="Chen C."/>
            <person name="Cichocki N."/>
            <person name="Clum A."/>
            <person name="Culley D."/>
            <person name="Crous P.W."/>
            <person name="Fauchery L."/>
            <person name="Girlanda M."/>
            <person name="Hayes R."/>
            <person name="Keri Z."/>
            <person name="Labutti K."/>
            <person name="Lipzen A."/>
            <person name="Lombard V."/>
            <person name="Magnuson J."/>
            <person name="Maillard F."/>
            <person name="Morin E."/>
            <person name="Murat C."/>
            <person name="Nolan M."/>
            <person name="Ohm R."/>
            <person name="Pangilinan J."/>
            <person name="Pereira M."/>
            <person name="Perotto S."/>
            <person name="Peter M."/>
            <person name="Riley R."/>
            <person name="Sitrit Y."/>
            <person name="Stielow B."/>
            <person name="Szollosi G."/>
            <person name="Zifcakova L."/>
            <person name="Stursova M."/>
            <person name="Spatafora J.W."/>
            <person name="Tedersoo L."/>
            <person name="Vaario L.-M."/>
            <person name="Yamada A."/>
            <person name="Yan M."/>
            <person name="Wang P."/>
            <person name="Xu J."/>
            <person name="Bruns T."/>
            <person name="Baldrian P."/>
            <person name="Vilgalys R."/>
            <person name="Henrissat B."/>
            <person name="Grigoriev I.V."/>
            <person name="Hibbett D."/>
            <person name="Nagy L.G."/>
            <person name="Martin F.M."/>
        </authorList>
    </citation>
    <scope>NUCLEOTIDE SEQUENCE</scope>
    <source>
        <strain evidence="8">UH-Tt-Lm1</strain>
    </source>
</reference>
<dbReference type="EMBL" id="WIUZ02000022">
    <property type="protein sequence ID" value="KAF9778764.1"/>
    <property type="molecule type" value="Genomic_DNA"/>
</dbReference>
<organism evidence="8 9">
    <name type="scientific">Thelephora terrestris</name>
    <dbReference type="NCBI Taxonomy" id="56493"/>
    <lineage>
        <taxon>Eukaryota</taxon>
        <taxon>Fungi</taxon>
        <taxon>Dikarya</taxon>
        <taxon>Basidiomycota</taxon>
        <taxon>Agaricomycotina</taxon>
        <taxon>Agaricomycetes</taxon>
        <taxon>Thelephorales</taxon>
        <taxon>Thelephoraceae</taxon>
        <taxon>Thelephora</taxon>
    </lineage>
</organism>
<dbReference type="GO" id="GO:0005524">
    <property type="term" value="F:ATP binding"/>
    <property type="evidence" value="ECO:0007669"/>
    <property type="project" value="UniProtKB-UniRule"/>
</dbReference>
<dbReference type="PANTHER" id="PTHR21529">
    <property type="entry name" value="MAMMARY TURMOR VIRUS RECEPTOR HOMOLOG 1, 2 MTVR1, 2"/>
    <property type="match status" value="1"/>
</dbReference>
<name>A0A9P6H6S8_9AGAM</name>
<dbReference type="SUPFAM" id="SSF48452">
    <property type="entry name" value="TPR-like"/>
    <property type="match status" value="1"/>
</dbReference>
<evidence type="ECO:0000313" key="9">
    <source>
        <dbReference type="Proteomes" id="UP000736335"/>
    </source>
</evidence>
<dbReference type="PROSITE" id="PS51198">
    <property type="entry name" value="UVRD_HELICASE_ATP_BIND"/>
    <property type="match status" value="1"/>
</dbReference>
<keyword evidence="2 5" id="KW-0378">Hydrolase</keyword>
<evidence type="ECO:0000256" key="5">
    <source>
        <dbReference type="PROSITE-ProRule" id="PRU00560"/>
    </source>
</evidence>
<evidence type="ECO:0000313" key="8">
    <source>
        <dbReference type="EMBL" id="KAF9778764.1"/>
    </source>
</evidence>
<feature type="domain" description="UvrD-like helicase ATP-binding" evidence="7">
    <location>
        <begin position="460"/>
        <end position="855"/>
    </location>
</feature>
<protein>
    <recommendedName>
        <fullName evidence="7">UvrD-like helicase ATP-binding domain-containing protein</fullName>
    </recommendedName>
</protein>
<dbReference type="GO" id="GO:0016787">
    <property type="term" value="F:hydrolase activity"/>
    <property type="evidence" value="ECO:0007669"/>
    <property type="project" value="UniProtKB-UniRule"/>
</dbReference>
<feature type="compositionally biased region" description="Polar residues" evidence="6">
    <location>
        <begin position="631"/>
        <end position="646"/>
    </location>
</feature>
<dbReference type="GO" id="GO:0004386">
    <property type="term" value="F:helicase activity"/>
    <property type="evidence" value="ECO:0007669"/>
    <property type="project" value="UniProtKB-UniRule"/>
</dbReference>
<dbReference type="SUPFAM" id="SSF52540">
    <property type="entry name" value="P-loop containing nucleoside triphosphate hydrolases"/>
    <property type="match status" value="1"/>
</dbReference>